<comment type="caution">
    <text evidence="13">The sequence shown here is derived from an EMBL/GenBank/DDBJ whole genome shotgun (WGS) entry which is preliminary data.</text>
</comment>
<dbReference type="InterPro" id="IPR005554">
    <property type="entry name" value="NOL6/Upt22"/>
</dbReference>
<feature type="domain" description="Nrap protein" evidence="7">
    <location>
        <begin position="226"/>
        <end position="370"/>
    </location>
</feature>
<feature type="domain" description="Nrap protein" evidence="10">
    <location>
        <begin position="692"/>
        <end position="884"/>
    </location>
</feature>
<feature type="compositionally biased region" description="Acidic residues" evidence="6">
    <location>
        <begin position="48"/>
        <end position="79"/>
    </location>
</feature>
<evidence type="ECO:0000256" key="4">
    <source>
        <dbReference type="ARBA" id="ARBA00023242"/>
    </source>
</evidence>
<evidence type="ECO:0000256" key="1">
    <source>
        <dbReference type="ARBA" id="ARBA00004604"/>
    </source>
</evidence>
<evidence type="ECO:0000256" key="5">
    <source>
        <dbReference type="RuleBase" id="RU364032"/>
    </source>
</evidence>
<organism evidence="13 14">
    <name type="scientific">Paraconiothyrium brasiliense</name>
    <dbReference type="NCBI Taxonomy" id="300254"/>
    <lineage>
        <taxon>Eukaryota</taxon>
        <taxon>Fungi</taxon>
        <taxon>Dikarya</taxon>
        <taxon>Ascomycota</taxon>
        <taxon>Pezizomycotina</taxon>
        <taxon>Dothideomycetes</taxon>
        <taxon>Pleosporomycetidae</taxon>
        <taxon>Pleosporales</taxon>
        <taxon>Massarineae</taxon>
        <taxon>Didymosphaeriaceae</taxon>
        <taxon>Paraconiothyrium</taxon>
    </lineage>
</organism>
<evidence type="ECO:0000259" key="9">
    <source>
        <dbReference type="Pfam" id="PF17404"/>
    </source>
</evidence>
<feature type="region of interest" description="Disordered" evidence="6">
    <location>
        <begin position="1"/>
        <end position="114"/>
    </location>
</feature>
<evidence type="ECO:0000259" key="11">
    <source>
        <dbReference type="Pfam" id="PF17406"/>
    </source>
</evidence>
<evidence type="ECO:0000259" key="7">
    <source>
        <dbReference type="Pfam" id="PF03813"/>
    </source>
</evidence>
<name>A0ABR3RBF9_9PLEO</name>
<keyword evidence="4 5" id="KW-0539">Nucleus</keyword>
<keyword evidence="5" id="KW-0698">rRNA processing</keyword>
<dbReference type="Pfam" id="PF17404">
    <property type="entry name" value="Nrap_D3"/>
    <property type="match status" value="1"/>
</dbReference>
<sequence length="1208" mass="134902">MAPATKRRKLKHEDESSEADVSSADNDINGADPSDNDERDLNDGSMDNLEDVSDDGTSNDDDSFEEDDMDKEDEEEEKEAIETATKQRKGTANPKDGEKAKPQGRSDSPLRDGTYTAETFKSNVFKLQVDELLDHVKLKYGKKEAPAENAMRVLKTIIEQLPGREPQQLAEAEKSLKAGGVTIPFPSPPPPTDAKYKFQYERPASINATGSYPLKTATRSEEGISIDLVVTMPKAIFQEKDYLNYRYFYKRAFYLACLAAGIRKSMEHKFKLSFDCLSGNQLQPILVVRSNGHGNGDDFSSSKCHIHILLAMPEGVFPEAKLLPKANCIRPKGDDIESDNKPLTSTPFYNSSLRSEVTVTSYLKLLHSSAANCDAFQDACILGRIWLKQRGFGSGLRKGGFGNFEWAALMALLMQPNPGAGTPPLSSGYSSYQLFKGTLQFLARHDLSKKAFSLQARDATYPKSGIAPVFFDGPRGLNLLFKMTTWSYAQLHLEAKITVDTLGDALFDQFDPTFILRTDLKSYRYDATLELPIGALGVDPKHENYEDQLGETCQKIYTTLIRALTDRVTAMNLSLRARSTWSVTTSRPSDDVQDRLLINIATDPANANRTVDHGPSAENKQEAASFRKFWGDKSELRRFRDGSILESVVWSTKDASASVLEHLILYILGKHINGGIREDAQFTYDSFAGVISSGRLQGQSGVTAFASIMAAFTQLENDIRELEELPLSVRHIRGADAQLRYTSVDVQQSTPASVVLQFEASARWPDDLCAIQRTKIAFLLKLSELLSTSHKTYKTQVGLENPSQPSQNQAFLDITLTSGKPGVPEYAFRLRIHHDREATLLERQLKDKTLDAQSRESAAVALALYSRDFLRVLSHTQTVQNLCTRYTALSPAIRLTKRWFDSHLLTPHVAPELIELLVIRTFLQPHPWPVPSCATTGFLRTLAWISRWDWRHTPLIVDFSSTASDAPADSTAGAGRMKAEDLEKIQTRFEAWRRIDPAMNRVVLFAATNLDTDGNTWTDRGRPEKVVAARMTALAKAATAAIRASDDTSAVNGEPRAVQFTGESLFVPQLQDFDFVIHIASKYSHARRKKRHDESKFKNIEIQQMPSQNHLTQLARLFAEDIQSIYGDAILWFWDNENMSNVAGLWNPAVTAQRTFKVKPGWNSLPVKGKVGNKREDKVVDIVVNKEAAYNEMKRLGGELVSKIDINR</sequence>
<evidence type="ECO:0000259" key="12">
    <source>
        <dbReference type="Pfam" id="PF17407"/>
    </source>
</evidence>
<dbReference type="Pfam" id="PF17407">
    <property type="entry name" value="Nrap_D6"/>
    <property type="match status" value="1"/>
</dbReference>
<dbReference type="Gene3D" id="1.10.1410.10">
    <property type="match status" value="2"/>
</dbReference>
<proteinExistence type="inferred from homology"/>
<keyword evidence="5" id="KW-0690">Ribosome biogenesis</keyword>
<dbReference type="EMBL" id="JAKJXO020000008">
    <property type="protein sequence ID" value="KAL1601796.1"/>
    <property type="molecule type" value="Genomic_DNA"/>
</dbReference>
<feature type="domain" description="Nrap protein" evidence="8">
    <location>
        <begin position="375"/>
        <end position="516"/>
    </location>
</feature>
<dbReference type="Pfam" id="PF17403">
    <property type="entry name" value="Nrap_D2"/>
    <property type="match status" value="1"/>
</dbReference>
<comment type="subcellular location">
    <subcellularLocation>
        <location evidence="1 5">Nucleus</location>
        <location evidence="1 5">Nucleolus</location>
    </subcellularLocation>
</comment>
<dbReference type="Pfam" id="PF17405">
    <property type="entry name" value="Nrap_D4"/>
    <property type="match status" value="1"/>
</dbReference>
<evidence type="ECO:0000256" key="6">
    <source>
        <dbReference type="SAM" id="MobiDB-lite"/>
    </source>
</evidence>
<keyword evidence="3 5" id="KW-0694">RNA-binding</keyword>
<dbReference type="PANTHER" id="PTHR17972:SF0">
    <property type="entry name" value="NUCLEOLAR PROTEIN 6"/>
    <property type="match status" value="1"/>
</dbReference>
<dbReference type="PANTHER" id="PTHR17972">
    <property type="entry name" value="NUCLEOLAR RNA-ASSOCIATED PROTEIN"/>
    <property type="match status" value="1"/>
</dbReference>
<dbReference type="InterPro" id="IPR035082">
    <property type="entry name" value="Nrap_D1"/>
</dbReference>
<keyword evidence="14" id="KW-1185">Reference proteome</keyword>
<keyword evidence="5" id="KW-0687">Ribonucleoprotein</keyword>
<gene>
    <name evidence="13" type="primary">UTP22</name>
    <name evidence="13" type="ORF">SLS60_006711</name>
</gene>
<evidence type="ECO:0000259" key="8">
    <source>
        <dbReference type="Pfam" id="PF17403"/>
    </source>
</evidence>
<evidence type="ECO:0000313" key="14">
    <source>
        <dbReference type="Proteomes" id="UP001521785"/>
    </source>
</evidence>
<evidence type="ECO:0000256" key="2">
    <source>
        <dbReference type="ARBA" id="ARBA00006674"/>
    </source>
</evidence>
<dbReference type="Pfam" id="PF03813">
    <property type="entry name" value="Nrap"/>
    <property type="match status" value="1"/>
</dbReference>
<dbReference type="InterPro" id="IPR035371">
    <property type="entry name" value="Nrap_D6"/>
</dbReference>
<dbReference type="InterPro" id="IPR035367">
    <property type="entry name" value="Nrap_D2"/>
</dbReference>
<accession>A0ABR3RBF9</accession>
<feature type="compositionally biased region" description="Basic residues" evidence="6">
    <location>
        <begin position="1"/>
        <end position="10"/>
    </location>
</feature>
<dbReference type="InterPro" id="IPR035368">
    <property type="entry name" value="Nrap_D3"/>
</dbReference>
<dbReference type="InterPro" id="IPR035370">
    <property type="entry name" value="Nrap_D5"/>
</dbReference>
<feature type="domain" description="Nrap protein" evidence="11">
    <location>
        <begin position="886"/>
        <end position="1050"/>
    </location>
</feature>
<comment type="similarity">
    <text evidence="2 5">Belongs to the NRAP family.</text>
</comment>
<dbReference type="Gene3D" id="3.30.70.3030">
    <property type="match status" value="1"/>
</dbReference>
<dbReference type="Proteomes" id="UP001521785">
    <property type="component" value="Unassembled WGS sequence"/>
</dbReference>
<reference evidence="13 14" key="1">
    <citation type="submission" date="2024-02" db="EMBL/GenBank/DDBJ databases">
        <title>De novo assembly and annotation of 12 fungi associated with fruit tree decline syndrome in Ontario, Canada.</title>
        <authorList>
            <person name="Sulman M."/>
            <person name="Ellouze W."/>
            <person name="Ilyukhin E."/>
        </authorList>
    </citation>
    <scope>NUCLEOTIDE SEQUENCE [LARGE SCALE GENOMIC DNA]</scope>
    <source>
        <strain evidence="13 14">M42-189</strain>
    </source>
</reference>
<feature type="domain" description="Nrap protein" evidence="12">
    <location>
        <begin position="1070"/>
        <end position="1204"/>
    </location>
</feature>
<protein>
    <recommendedName>
        <fullName evidence="5">U3 small nucleolar RNA-associated protein 22</fullName>
    </recommendedName>
</protein>
<evidence type="ECO:0000313" key="13">
    <source>
        <dbReference type="EMBL" id="KAL1601796.1"/>
    </source>
</evidence>
<feature type="domain" description="Nrap protein" evidence="9">
    <location>
        <begin position="523"/>
        <end position="672"/>
    </location>
</feature>
<dbReference type="InterPro" id="IPR035369">
    <property type="entry name" value="Nrap_D4"/>
</dbReference>
<evidence type="ECO:0000259" key="10">
    <source>
        <dbReference type="Pfam" id="PF17405"/>
    </source>
</evidence>
<dbReference type="Pfam" id="PF17406">
    <property type="entry name" value="Nrap_D5"/>
    <property type="match status" value="1"/>
</dbReference>
<evidence type="ECO:0000256" key="3">
    <source>
        <dbReference type="ARBA" id="ARBA00022884"/>
    </source>
</evidence>